<dbReference type="PANTHER" id="PTHR30055">
    <property type="entry name" value="HTH-TYPE TRANSCRIPTIONAL REGULATOR RUTR"/>
    <property type="match status" value="1"/>
</dbReference>
<keyword evidence="7" id="KW-1185">Reference proteome</keyword>
<feature type="domain" description="HTH tetR-type" evidence="5">
    <location>
        <begin position="8"/>
        <end position="68"/>
    </location>
</feature>
<evidence type="ECO:0000313" key="6">
    <source>
        <dbReference type="EMBL" id="UUY02798.1"/>
    </source>
</evidence>
<reference evidence="7" key="1">
    <citation type="submission" date="2021-11" db="EMBL/GenBank/DDBJ databases">
        <title>Cultivation dependent microbiological survey of springs from the worlds oldest radium mine currently devoted to the extraction of radon-saturated water.</title>
        <authorList>
            <person name="Kapinusova G."/>
            <person name="Smrhova T."/>
            <person name="Strejcek M."/>
            <person name="Suman J."/>
            <person name="Jani K."/>
            <person name="Pajer P."/>
            <person name="Uhlik O."/>
        </authorList>
    </citation>
    <scope>NUCLEOTIDE SEQUENCE [LARGE SCALE GENOMIC DNA]</scope>
    <source>
        <strain evidence="7">J379</strain>
    </source>
</reference>
<dbReference type="SUPFAM" id="SSF48498">
    <property type="entry name" value="Tetracyclin repressor-like, C-terminal domain"/>
    <property type="match status" value="1"/>
</dbReference>
<dbReference type="InterPro" id="IPR001647">
    <property type="entry name" value="HTH_TetR"/>
</dbReference>
<evidence type="ECO:0000259" key="5">
    <source>
        <dbReference type="PROSITE" id="PS50977"/>
    </source>
</evidence>
<dbReference type="Proteomes" id="UP001058860">
    <property type="component" value="Chromosome"/>
</dbReference>
<dbReference type="Pfam" id="PF13305">
    <property type="entry name" value="TetR_C_33"/>
    <property type="match status" value="1"/>
</dbReference>
<dbReference type="EMBL" id="CP088295">
    <property type="protein sequence ID" value="UUY02798.1"/>
    <property type="molecule type" value="Genomic_DNA"/>
</dbReference>
<dbReference type="PANTHER" id="PTHR30055:SF234">
    <property type="entry name" value="HTH-TYPE TRANSCRIPTIONAL REGULATOR BETI"/>
    <property type="match status" value="1"/>
</dbReference>
<name>A0ABY5PDU7_9ACTN</name>
<feature type="DNA-binding region" description="H-T-H motif" evidence="4">
    <location>
        <begin position="31"/>
        <end position="50"/>
    </location>
</feature>
<evidence type="ECO:0000256" key="4">
    <source>
        <dbReference type="PROSITE-ProRule" id="PRU00335"/>
    </source>
</evidence>
<evidence type="ECO:0000313" key="7">
    <source>
        <dbReference type="Proteomes" id="UP001058860"/>
    </source>
</evidence>
<gene>
    <name evidence="6" type="ORF">LRS13_19230</name>
</gene>
<dbReference type="Gene3D" id="1.10.10.60">
    <property type="entry name" value="Homeodomain-like"/>
    <property type="match status" value="1"/>
</dbReference>
<dbReference type="SUPFAM" id="SSF46689">
    <property type="entry name" value="Homeodomain-like"/>
    <property type="match status" value="1"/>
</dbReference>
<proteinExistence type="predicted"/>
<organism evidence="6 7">
    <name type="scientific">Svornostia abyssi</name>
    <dbReference type="NCBI Taxonomy" id="2898438"/>
    <lineage>
        <taxon>Bacteria</taxon>
        <taxon>Bacillati</taxon>
        <taxon>Actinomycetota</taxon>
        <taxon>Thermoleophilia</taxon>
        <taxon>Solirubrobacterales</taxon>
        <taxon>Baekduiaceae</taxon>
        <taxon>Svornostia</taxon>
    </lineage>
</organism>
<dbReference type="Gene3D" id="1.10.357.10">
    <property type="entry name" value="Tetracycline Repressor, domain 2"/>
    <property type="match status" value="1"/>
</dbReference>
<dbReference type="InterPro" id="IPR036271">
    <property type="entry name" value="Tet_transcr_reg_TetR-rel_C_sf"/>
</dbReference>
<dbReference type="InterPro" id="IPR050109">
    <property type="entry name" value="HTH-type_TetR-like_transc_reg"/>
</dbReference>
<sequence>MPPTSRSDATRRHVLDAAEQQFLAHGYAGTRVENVAAEAHVSVGTIYLHFQNKEGLYSAVLLRAQEVLLDEYLAPVFEGDGSPWERIRAWCHAYVRFTVEHPGRARLMAIVEWWEAARPPELDEQLRGRVRARDAQLLEVFQHAADMGELEGVDPASANRFVWSAMYGICALNIRHADLSLPPDALHALVDDGLRMLSGARTPGEPDQIDA</sequence>
<accession>A0ABY5PDU7</accession>
<dbReference type="InterPro" id="IPR025996">
    <property type="entry name" value="MT1864/Rv1816-like_C"/>
</dbReference>
<evidence type="ECO:0000256" key="2">
    <source>
        <dbReference type="ARBA" id="ARBA00023125"/>
    </source>
</evidence>
<keyword evidence="3" id="KW-0804">Transcription</keyword>
<dbReference type="Pfam" id="PF00440">
    <property type="entry name" value="TetR_N"/>
    <property type="match status" value="1"/>
</dbReference>
<dbReference type="PRINTS" id="PR00455">
    <property type="entry name" value="HTHTETR"/>
</dbReference>
<dbReference type="InterPro" id="IPR009057">
    <property type="entry name" value="Homeodomain-like_sf"/>
</dbReference>
<keyword evidence="2 4" id="KW-0238">DNA-binding</keyword>
<dbReference type="PROSITE" id="PS50977">
    <property type="entry name" value="HTH_TETR_2"/>
    <property type="match status" value="1"/>
</dbReference>
<evidence type="ECO:0000256" key="3">
    <source>
        <dbReference type="ARBA" id="ARBA00023163"/>
    </source>
</evidence>
<protein>
    <submittedName>
        <fullName evidence="6">TetR/AcrR family transcriptional regulator</fullName>
    </submittedName>
</protein>
<evidence type="ECO:0000256" key="1">
    <source>
        <dbReference type="ARBA" id="ARBA00023015"/>
    </source>
</evidence>
<dbReference type="RefSeq" id="WP_353863320.1">
    <property type="nucleotide sequence ID" value="NZ_CP088295.1"/>
</dbReference>
<keyword evidence="1" id="KW-0805">Transcription regulation</keyword>